<reference evidence="12" key="1">
    <citation type="submission" date="2016-09" db="EMBL/GenBank/DDBJ databases">
        <authorList>
            <person name="Jeantristanb JTB J.-T."/>
            <person name="Ricardo R."/>
        </authorList>
    </citation>
    <scope>NUCLEOTIDE SEQUENCE [LARGE SCALE GENOMIC DNA]</scope>
</reference>
<dbReference type="PANTHER" id="PTHR10953:SF4">
    <property type="entry name" value="UBIQUITIN-ACTIVATING ENZYME E1 C-TERMINAL DOMAIN-CONTAINING PROTEIN"/>
    <property type="match status" value="1"/>
</dbReference>
<dbReference type="GO" id="GO:0005524">
    <property type="term" value="F:ATP binding"/>
    <property type="evidence" value="ECO:0007669"/>
    <property type="project" value="UniProtKB-KW"/>
</dbReference>
<evidence type="ECO:0000256" key="3">
    <source>
        <dbReference type="ARBA" id="ARBA00005673"/>
    </source>
</evidence>
<dbReference type="InterPro" id="IPR042302">
    <property type="entry name" value="E1_FCCH_sf"/>
</dbReference>
<dbReference type="FunFam" id="1.10.10.2660:FF:000001">
    <property type="entry name" value="Ubiquitin-activating enzyme E1 1"/>
    <property type="match status" value="1"/>
</dbReference>
<dbReference type="Pfam" id="PF00899">
    <property type="entry name" value="ThiF"/>
    <property type="match status" value="1"/>
</dbReference>
<dbReference type="PRINTS" id="PR01849">
    <property type="entry name" value="UBIQUITINACT"/>
</dbReference>
<dbReference type="FunFam" id="3.40.50.720:FF:000015">
    <property type="entry name" value="Ubiquitin-activating enzyme E1 1"/>
    <property type="match status" value="1"/>
</dbReference>
<dbReference type="GO" id="GO:0004839">
    <property type="term" value="F:ubiquitin activating enzyme activity"/>
    <property type="evidence" value="ECO:0007669"/>
    <property type="project" value="UniProtKB-EC"/>
</dbReference>
<dbReference type="InterPro" id="IPR032420">
    <property type="entry name" value="E1_4HB"/>
</dbReference>
<dbReference type="Gene3D" id="1.10.10.2660">
    <property type="entry name" value="Ubiquitin-activating enzyme E1, SCCH domain"/>
    <property type="match status" value="1"/>
</dbReference>
<dbReference type="InterPro" id="IPR018965">
    <property type="entry name" value="Ub-activating_enz_E1_C"/>
</dbReference>
<dbReference type="Gene3D" id="3.40.50.720">
    <property type="entry name" value="NAD(P)-binding Rossmann-like Domain"/>
    <property type="match status" value="1"/>
</dbReference>
<dbReference type="InterPro" id="IPR038252">
    <property type="entry name" value="UBA_E1_C_sf"/>
</dbReference>
<evidence type="ECO:0000256" key="4">
    <source>
        <dbReference type="ARBA" id="ARBA00012990"/>
    </source>
</evidence>
<dbReference type="InterPro" id="IPR042063">
    <property type="entry name" value="Ubi_acti_E1_SCCH"/>
</dbReference>
<dbReference type="FunFam" id="2.40.30.180:FF:000001">
    <property type="entry name" value="ubiquitin-like modifier-activating enzyme 1"/>
    <property type="match status" value="1"/>
</dbReference>
<dbReference type="PANTHER" id="PTHR10953">
    <property type="entry name" value="UBIQUITIN-ACTIVATING ENZYME E1"/>
    <property type="match status" value="1"/>
</dbReference>
<organism evidence="11 12">
    <name type="scientific">Microbotryum intermedium</name>
    <dbReference type="NCBI Taxonomy" id="269621"/>
    <lineage>
        <taxon>Eukaryota</taxon>
        <taxon>Fungi</taxon>
        <taxon>Dikarya</taxon>
        <taxon>Basidiomycota</taxon>
        <taxon>Pucciniomycotina</taxon>
        <taxon>Microbotryomycetes</taxon>
        <taxon>Microbotryales</taxon>
        <taxon>Microbotryaceae</taxon>
        <taxon>Microbotryum</taxon>
    </lineage>
</organism>
<proteinExistence type="inferred from homology"/>
<dbReference type="EMBL" id="FMSP01000003">
    <property type="protein sequence ID" value="SCV68647.1"/>
    <property type="molecule type" value="Genomic_DNA"/>
</dbReference>
<evidence type="ECO:0000259" key="10">
    <source>
        <dbReference type="SMART" id="SM00985"/>
    </source>
</evidence>
<dbReference type="Pfam" id="PF09358">
    <property type="entry name" value="E1_UFD"/>
    <property type="match status" value="2"/>
</dbReference>
<evidence type="ECO:0000256" key="6">
    <source>
        <dbReference type="ARBA" id="ARBA00022741"/>
    </source>
</evidence>
<dbReference type="GO" id="GO:0005737">
    <property type="term" value="C:cytoplasm"/>
    <property type="evidence" value="ECO:0007669"/>
    <property type="project" value="TreeGrafter"/>
</dbReference>
<dbReference type="SUPFAM" id="SSF69572">
    <property type="entry name" value="Activating enzymes of the ubiquitin-like proteins"/>
    <property type="match status" value="2"/>
</dbReference>
<dbReference type="InterPro" id="IPR032418">
    <property type="entry name" value="E1_FCCH"/>
</dbReference>
<dbReference type="STRING" id="269621.A0A238F6A1"/>
<evidence type="ECO:0000256" key="5">
    <source>
        <dbReference type="ARBA" id="ARBA00022598"/>
    </source>
</evidence>
<dbReference type="FunFam" id="3.40.50.12550:FF:000001">
    <property type="entry name" value="Ubiquitin-activating enzyme E1 1"/>
    <property type="match status" value="1"/>
</dbReference>
<protein>
    <recommendedName>
        <fullName evidence="9">Ubiquitin-activating enzyme E1 1</fullName>
        <ecNumber evidence="4">6.2.1.45</ecNumber>
    </recommendedName>
</protein>
<evidence type="ECO:0000256" key="2">
    <source>
        <dbReference type="ARBA" id="ARBA00004906"/>
    </source>
</evidence>
<keyword evidence="8" id="KW-0067">ATP-binding</keyword>
<keyword evidence="6" id="KW-0547">Nucleotide-binding</keyword>
<keyword evidence="12" id="KW-1185">Reference proteome</keyword>
<dbReference type="InterPro" id="IPR018075">
    <property type="entry name" value="UBQ-activ_enz_E1"/>
</dbReference>
<dbReference type="Gene3D" id="2.40.30.180">
    <property type="entry name" value="Ubiquitin-activating enzyme E1, FCCH domain"/>
    <property type="match status" value="1"/>
</dbReference>
<dbReference type="FunFam" id="3.50.50.80:FF:000001">
    <property type="entry name" value="ubiquitin-like modifier-activating enzyme 1"/>
    <property type="match status" value="1"/>
</dbReference>
<dbReference type="Gene3D" id="3.50.50.80">
    <property type="entry name" value="Ubiquitin-activating enzyme E1, inactive adenylation domain, subdomain 1"/>
    <property type="match status" value="1"/>
</dbReference>
<dbReference type="NCBIfam" id="TIGR01408">
    <property type="entry name" value="Ube1"/>
    <property type="match status" value="1"/>
</dbReference>
<dbReference type="UniPathway" id="UPA00143"/>
<keyword evidence="5" id="KW-0436">Ligase</keyword>
<dbReference type="InterPro" id="IPR035985">
    <property type="entry name" value="Ubiquitin-activating_enz"/>
</dbReference>
<dbReference type="Pfam" id="PF16190">
    <property type="entry name" value="E1_FCCH"/>
    <property type="match status" value="1"/>
</dbReference>
<dbReference type="InterPro" id="IPR045886">
    <property type="entry name" value="ThiF/MoeB/HesA"/>
</dbReference>
<dbReference type="CDD" id="cd01491">
    <property type="entry name" value="Ube1_repeat1"/>
    <property type="match status" value="1"/>
</dbReference>
<sequence>MEVDQVIGGAAAPNLDESLYSRQLYVLGHEAMKRMAASDVLIIGLDGLGVEIAKNVCLAGVKSVTLSDPTPASVPDLGTQFFLRPQDMAKRRDEATRPRLAELNAYTPVSVLEQLDEEQLKRFTVIVLVNATTDEQLKLDDFAHAHGIKFIAAESYGLFASAFCDFGKQFPVVDQTGETPLSGMVVDIEEAEEALVTCLDETRHGLEDGDYVRFSEVEGLDINSEGVDGARKVTVKGPYTFTIGDTRGLGQYKKGGWFHQVKMPKLLDFKPLRESIVAPEYLISDFAKFDRPATLHIGFQALSAFKSAHGRLPAPRDDSDAQTLLQLAKEVAAKAGFTDDLDDKILTELSYQATGTLAPINAVMGGFVAQEVLKACSGKFGPLFQHLYFDALEALPDTKPTKEDCAPSNPPSRYDGQIAVFGRAFQAKIENQRQFLVGAGAIGCEMLKNWAMMGLATGEKGKIYVTDLDTIEKSNLNRQFLFRPRDVGSFKSEAGRRAVTEMNPSLNDKIEVFKLAVGGETEGTFGDDFFDGIDVVTNALDNVAARQYMDQRCVFYEKPLLESGTLGTKANVQVVLPHVTESYSSSQDPPEKSHPSCTIKNFPNQIEHTIAWAKERFEGLFEKPAEVVNSYLSQANFVEAAKASGETGQLLKIRSYLVDNKPLGFAECIVWARQQFETEYNNEIRQLLHSLPKDLLTKEGAPFWSGPKRAPEPLTFDPHDQAHMDFIVAAANLHAFNYGLKGETDPETFMRTLDEVVLPEFVPKSGVQVQIKDDEPVNNAVGAPSDDDDLATIVDALPKPATLAGYRMRPAEFEKDDDTNFHMDFITSASNLRAMNYGIQTADRHHTKQIAGKIIPAIATTTCLATGLVCLELYKIIDGKQDIEKYKNGFVNLALPFFGFSEPIAMAKIKYYDVEWTIWDRFYLEGDVTLKELIEHMKSKHRLEITMLSSGVSMLYSGFMPKKKLEERLPMRSVLLRASWGADDELELTIRGQWYSCRMSQLVESVSKKPLPPGKSLTFEMMCDDETGEDVEVPYLLIRYK</sequence>
<dbReference type="Gene3D" id="3.40.50.12550">
    <property type="entry name" value="Ubiquitin-activating enzyme E1, inactive adenylation domain, subdomain 2"/>
    <property type="match status" value="1"/>
</dbReference>
<dbReference type="CDD" id="cd01490">
    <property type="entry name" value="Ube1_repeat2"/>
    <property type="match status" value="1"/>
</dbReference>
<dbReference type="Gene3D" id="3.10.290.60">
    <property type="entry name" value="Ubiquitin-activating enzyme E1, UFD domain"/>
    <property type="match status" value="1"/>
</dbReference>
<dbReference type="OrthoDB" id="10252231at2759"/>
<dbReference type="PROSITE" id="PS00536">
    <property type="entry name" value="UBIQUITIN_ACTIVAT_1"/>
    <property type="match status" value="1"/>
</dbReference>
<evidence type="ECO:0000313" key="12">
    <source>
        <dbReference type="Proteomes" id="UP000198372"/>
    </source>
</evidence>
<dbReference type="Proteomes" id="UP000198372">
    <property type="component" value="Unassembled WGS sequence"/>
</dbReference>
<dbReference type="Pfam" id="PF16191">
    <property type="entry name" value="E1_4HB"/>
    <property type="match status" value="1"/>
</dbReference>
<dbReference type="InterPro" id="IPR019572">
    <property type="entry name" value="UBA_E1_SCCH"/>
</dbReference>
<dbReference type="InterPro" id="IPR000594">
    <property type="entry name" value="ThiF_NAD_FAD-bd"/>
</dbReference>
<dbReference type="EC" id="6.2.1.45" evidence="4"/>
<dbReference type="Pfam" id="PF10585">
    <property type="entry name" value="UBA_E1_SCCH"/>
    <property type="match status" value="1"/>
</dbReference>
<comment type="similarity">
    <text evidence="3">Belongs to the ubiquitin-activating E1 family.</text>
</comment>
<evidence type="ECO:0000256" key="1">
    <source>
        <dbReference type="ARBA" id="ARBA00000488"/>
    </source>
</evidence>
<comment type="catalytic activity">
    <reaction evidence="1">
        <text>ATP + ubiquitin + [E1 ubiquitin-activating enzyme]-L-cysteine = AMP + diphosphate + S-ubiquitinyl-[E1 ubiquitin-activating enzyme]-L-cysteine.</text>
        <dbReference type="EC" id="6.2.1.45"/>
    </reaction>
</comment>
<dbReference type="InterPro" id="IPR000011">
    <property type="entry name" value="UBQ/SUMO-activ_enz_E1-like"/>
</dbReference>
<gene>
    <name evidence="11" type="ORF">BQ2448_768</name>
</gene>
<evidence type="ECO:0000256" key="8">
    <source>
        <dbReference type="ARBA" id="ARBA00022840"/>
    </source>
</evidence>
<name>A0A238F6A1_9BASI</name>
<accession>A0A238F6A1</accession>
<dbReference type="InterPro" id="IPR018074">
    <property type="entry name" value="UBQ-activ_enz_E1_CS"/>
</dbReference>
<evidence type="ECO:0000313" key="11">
    <source>
        <dbReference type="EMBL" id="SCV68647.1"/>
    </source>
</evidence>
<evidence type="ECO:0000256" key="7">
    <source>
        <dbReference type="ARBA" id="ARBA00022786"/>
    </source>
</evidence>
<dbReference type="SMART" id="SM00985">
    <property type="entry name" value="UBA_e1_C"/>
    <property type="match status" value="1"/>
</dbReference>
<dbReference type="GO" id="GO:0019948">
    <property type="term" value="F:SUMO activating enzyme activity"/>
    <property type="evidence" value="ECO:0007669"/>
    <property type="project" value="TreeGrafter"/>
</dbReference>
<dbReference type="GO" id="GO:0016925">
    <property type="term" value="P:protein sumoylation"/>
    <property type="evidence" value="ECO:0007669"/>
    <property type="project" value="TreeGrafter"/>
</dbReference>
<comment type="pathway">
    <text evidence="2">Protein modification; protein ubiquitination.</text>
</comment>
<evidence type="ECO:0000256" key="9">
    <source>
        <dbReference type="ARBA" id="ARBA00073786"/>
    </source>
</evidence>
<keyword evidence="7" id="KW-0833">Ubl conjugation pathway</keyword>
<dbReference type="AlphaFoldDB" id="A0A238F6A1"/>
<feature type="domain" description="Ubiquitin-activating enzyme E1 C-terminal" evidence="10">
    <location>
        <begin position="886"/>
        <end position="1036"/>
    </location>
</feature>
<dbReference type="InterPro" id="IPR042449">
    <property type="entry name" value="Ub-E1_IAD_1"/>
</dbReference>
<dbReference type="GO" id="GO:0031510">
    <property type="term" value="C:SUMO activating enzyme complex"/>
    <property type="evidence" value="ECO:0007669"/>
    <property type="project" value="TreeGrafter"/>
</dbReference>